<feature type="domain" description="Siderophore-interacting FAD-binding" evidence="1">
    <location>
        <begin position="24"/>
        <end position="99"/>
    </location>
</feature>
<dbReference type="PANTHER" id="PTHR30157">
    <property type="entry name" value="FERRIC REDUCTASE, NADPH-DEPENDENT"/>
    <property type="match status" value="1"/>
</dbReference>
<sequence>MSNITVAHADSGLVTTQVSENSSFERMSQRFGMGGYLKYLTLPQGTRPVIRSYTVRAFRQAAPGLPAETDVDFLVHGDDGVAGPWAVAVQPGTEVAMIDQGCGIPKSHVTFCGYWKREKSAPS</sequence>
<dbReference type="Pfam" id="PF08021">
    <property type="entry name" value="FAD_binding_9"/>
    <property type="match status" value="1"/>
</dbReference>
<dbReference type="PANTHER" id="PTHR30157:SF0">
    <property type="entry name" value="NADPH-DEPENDENT FERRIC-CHELATE REDUCTASE"/>
    <property type="match status" value="1"/>
</dbReference>
<evidence type="ECO:0000259" key="1">
    <source>
        <dbReference type="Pfam" id="PF08021"/>
    </source>
</evidence>
<name>A0ABY8H5Y9_9MICC</name>
<proteinExistence type="predicted"/>
<keyword evidence="3" id="KW-1185">Reference proteome</keyword>
<accession>A0ABY8H5Y9</accession>
<dbReference type="Gene3D" id="2.40.30.10">
    <property type="entry name" value="Translation factors"/>
    <property type="match status" value="1"/>
</dbReference>
<protein>
    <submittedName>
        <fullName evidence="2">Siderophore-interacting protein</fullName>
    </submittedName>
</protein>
<dbReference type="InterPro" id="IPR039374">
    <property type="entry name" value="SIP_fam"/>
</dbReference>
<dbReference type="EMBL" id="CP121252">
    <property type="protein sequence ID" value="WFP16135.1"/>
    <property type="molecule type" value="Genomic_DNA"/>
</dbReference>
<gene>
    <name evidence="2" type="ORF">P8192_12170</name>
</gene>
<dbReference type="RefSeq" id="WP_278157294.1">
    <property type="nucleotide sequence ID" value="NZ_CP121252.1"/>
</dbReference>
<reference evidence="2 3" key="1">
    <citation type="submission" date="2023-04" db="EMBL/GenBank/DDBJ databases">
        <title>Funneling lignin-derived compounds into biodiesel using alkali-halophilic Citricoccus sp. P2.</title>
        <authorList>
            <person name="Luo C.-B."/>
        </authorList>
    </citation>
    <scope>NUCLEOTIDE SEQUENCE [LARGE SCALE GENOMIC DNA]</scope>
    <source>
        <strain evidence="2 3">P2</strain>
    </source>
</reference>
<evidence type="ECO:0000313" key="2">
    <source>
        <dbReference type="EMBL" id="WFP16135.1"/>
    </source>
</evidence>
<dbReference type="InterPro" id="IPR013113">
    <property type="entry name" value="SIP_FAD-bd"/>
</dbReference>
<evidence type="ECO:0000313" key="3">
    <source>
        <dbReference type="Proteomes" id="UP001219037"/>
    </source>
</evidence>
<organism evidence="2 3">
    <name type="scientific">Citricoccus muralis</name>
    <dbReference type="NCBI Taxonomy" id="169134"/>
    <lineage>
        <taxon>Bacteria</taxon>
        <taxon>Bacillati</taxon>
        <taxon>Actinomycetota</taxon>
        <taxon>Actinomycetes</taxon>
        <taxon>Micrococcales</taxon>
        <taxon>Micrococcaceae</taxon>
        <taxon>Citricoccus</taxon>
    </lineage>
</organism>
<dbReference type="Proteomes" id="UP001219037">
    <property type="component" value="Chromosome"/>
</dbReference>